<name>A0A183FZV9_HELPZ</name>
<evidence type="ECO:0000313" key="3">
    <source>
        <dbReference type="WBParaSite" id="HPBE_0001432801-mRNA-1"/>
    </source>
</evidence>
<organism evidence="2 3">
    <name type="scientific">Heligmosomoides polygyrus</name>
    <name type="common">Parasitic roundworm</name>
    <dbReference type="NCBI Taxonomy" id="6339"/>
    <lineage>
        <taxon>Eukaryota</taxon>
        <taxon>Metazoa</taxon>
        <taxon>Ecdysozoa</taxon>
        <taxon>Nematoda</taxon>
        <taxon>Chromadorea</taxon>
        <taxon>Rhabditida</taxon>
        <taxon>Rhabditina</taxon>
        <taxon>Rhabditomorpha</taxon>
        <taxon>Strongyloidea</taxon>
        <taxon>Heligmosomidae</taxon>
        <taxon>Heligmosomoides</taxon>
    </lineage>
</organism>
<reference evidence="1 2" key="1">
    <citation type="submission" date="2018-11" db="EMBL/GenBank/DDBJ databases">
        <authorList>
            <consortium name="Pathogen Informatics"/>
        </authorList>
    </citation>
    <scope>NUCLEOTIDE SEQUENCE [LARGE SCALE GENOMIC DNA]</scope>
</reference>
<dbReference type="AlphaFoldDB" id="A0A183FZV9"/>
<keyword evidence="2" id="KW-1185">Reference proteome</keyword>
<accession>A0A183FZV9</accession>
<gene>
    <name evidence="1" type="ORF">HPBE_LOCUS14329</name>
</gene>
<dbReference type="EMBL" id="UZAH01028314">
    <property type="protein sequence ID" value="VDO99269.1"/>
    <property type="molecule type" value="Genomic_DNA"/>
</dbReference>
<reference evidence="3" key="2">
    <citation type="submission" date="2019-09" db="UniProtKB">
        <authorList>
            <consortium name="WormBaseParasite"/>
        </authorList>
    </citation>
    <scope>IDENTIFICATION</scope>
</reference>
<evidence type="ECO:0000313" key="2">
    <source>
        <dbReference type="Proteomes" id="UP000050761"/>
    </source>
</evidence>
<proteinExistence type="predicted"/>
<accession>A0A3P8A7S7</accession>
<evidence type="ECO:0000313" key="1">
    <source>
        <dbReference type="EMBL" id="VDO99269.1"/>
    </source>
</evidence>
<dbReference type="Proteomes" id="UP000050761">
    <property type="component" value="Unassembled WGS sequence"/>
</dbReference>
<sequence>MADPEHERRRQNPLWSVKTLLAAESILHLENTRAPLKNSTCYDGDVFKISADDDEKHSPRFSLTSAAADVGKVILQNTMWFSRFYPSWETVFCS</sequence>
<dbReference type="WBParaSite" id="HPBE_0001432801-mRNA-1">
    <property type="protein sequence ID" value="HPBE_0001432801-mRNA-1"/>
    <property type="gene ID" value="HPBE_0001432801"/>
</dbReference>
<protein>
    <submittedName>
        <fullName evidence="1 3">Uncharacterized protein</fullName>
    </submittedName>
</protein>